<evidence type="ECO:0000256" key="1">
    <source>
        <dbReference type="SAM" id="MobiDB-lite"/>
    </source>
</evidence>
<dbReference type="AlphaFoldDB" id="A0A5N4CI92"/>
<organism evidence="2 3">
    <name type="scientific">Camelus dromedarius</name>
    <name type="common">Dromedary</name>
    <name type="synonym">Arabian camel</name>
    <dbReference type="NCBI Taxonomy" id="9838"/>
    <lineage>
        <taxon>Eukaryota</taxon>
        <taxon>Metazoa</taxon>
        <taxon>Chordata</taxon>
        <taxon>Craniata</taxon>
        <taxon>Vertebrata</taxon>
        <taxon>Euteleostomi</taxon>
        <taxon>Mammalia</taxon>
        <taxon>Eutheria</taxon>
        <taxon>Laurasiatheria</taxon>
        <taxon>Artiodactyla</taxon>
        <taxon>Tylopoda</taxon>
        <taxon>Camelidae</taxon>
        <taxon>Camelus</taxon>
    </lineage>
</organism>
<accession>A0A5N4CI92</accession>
<proteinExistence type="predicted"/>
<protein>
    <submittedName>
        <fullName evidence="2">Uncharacterized protein</fullName>
    </submittedName>
</protein>
<evidence type="ECO:0000313" key="3">
    <source>
        <dbReference type="Proteomes" id="UP000299084"/>
    </source>
</evidence>
<reference evidence="2 3" key="1">
    <citation type="journal article" date="2019" name="Mol. Ecol. Resour.">
        <title>Improving Illumina assemblies with Hi-C and long reads: an example with the North African dromedary.</title>
        <authorList>
            <person name="Elbers J.P."/>
            <person name="Rogers M.F."/>
            <person name="Perelman P.L."/>
            <person name="Proskuryakova A.A."/>
            <person name="Serdyukova N.A."/>
            <person name="Johnson W.E."/>
            <person name="Horin P."/>
            <person name="Corander J."/>
            <person name="Murphy D."/>
            <person name="Burger P.A."/>
        </authorList>
    </citation>
    <scope>NUCLEOTIDE SEQUENCE [LARGE SCALE GENOMIC DNA]</scope>
    <source>
        <strain evidence="2">Drom800</strain>
        <tissue evidence="2">Blood</tissue>
    </source>
</reference>
<evidence type="ECO:0000313" key="2">
    <source>
        <dbReference type="EMBL" id="KAB1258577.1"/>
    </source>
</evidence>
<comment type="caution">
    <text evidence="2">The sequence shown here is derived from an EMBL/GenBank/DDBJ whole genome shotgun (WGS) entry which is preliminary data.</text>
</comment>
<dbReference type="Proteomes" id="UP000299084">
    <property type="component" value="Unassembled WGS sequence"/>
</dbReference>
<sequence>MGLRAATPFKLHSPGTFPVASGAWLLVFGSSHAYTSPSEILPPGIHGGSQAQISSTRGPCHHLSVFATSPPPDLRESPFSPTERHSFASTPSISSFFLLPIGVRRASPPAP</sequence>
<name>A0A5N4CI92_CAMDR</name>
<gene>
    <name evidence="2" type="ORF">Cadr_000023212</name>
</gene>
<dbReference type="EMBL" id="JWIN03000023">
    <property type="protein sequence ID" value="KAB1258577.1"/>
    <property type="molecule type" value="Genomic_DNA"/>
</dbReference>
<keyword evidence="3" id="KW-1185">Reference proteome</keyword>
<feature type="region of interest" description="Disordered" evidence="1">
    <location>
        <begin position="66"/>
        <end position="88"/>
    </location>
</feature>